<dbReference type="EMBL" id="UGLJ01000002">
    <property type="protein sequence ID" value="STT93966.1"/>
    <property type="molecule type" value="Genomic_DNA"/>
</dbReference>
<organism evidence="2 3">
    <name type="scientific">Klebsiella pneumoniae</name>
    <dbReference type="NCBI Taxonomy" id="573"/>
    <lineage>
        <taxon>Bacteria</taxon>
        <taxon>Pseudomonadati</taxon>
        <taxon>Pseudomonadota</taxon>
        <taxon>Gammaproteobacteria</taxon>
        <taxon>Enterobacterales</taxon>
        <taxon>Enterobacteriaceae</taxon>
        <taxon>Klebsiella/Raoultella group</taxon>
        <taxon>Klebsiella</taxon>
        <taxon>Klebsiella pneumoniae complex</taxon>
    </lineage>
</organism>
<dbReference type="SUPFAM" id="SSF46689">
    <property type="entry name" value="Homeodomain-like"/>
    <property type="match status" value="1"/>
</dbReference>
<name>A0A377Y380_KLEPN</name>
<evidence type="ECO:0000313" key="3">
    <source>
        <dbReference type="Proteomes" id="UP000254103"/>
    </source>
</evidence>
<accession>A0A377Y380</accession>
<protein>
    <submittedName>
        <fullName evidence="2">Uncharacterized conserved protein</fullName>
    </submittedName>
</protein>
<dbReference type="InterPro" id="IPR014875">
    <property type="entry name" value="Mor_transcription_activator"/>
</dbReference>
<dbReference type="Proteomes" id="UP000254103">
    <property type="component" value="Unassembled WGS sequence"/>
</dbReference>
<sequence length="242" mass="27396">MMKTNFNALLALAPHKDITAINKFITSSCFTCTGQDTLSFIRKMGYRFNLSDTSVYIGLVKKQFEEACTKFGDTVEIDFFCDVAGTKYFEDFMAVYDKDSFYQEMINFNPDFNYTGNLKSIRSRAFTAVREKDLQNPGEGISYLIGALENALKKIGVNPEDDMNGMTKSLRMAMSIMNDIGGMQFYLPKGDLLKRVVNKIDIYTDSYTMGTQQLAIKYGVSFKAIILVIKSVKQAMKEYEGK</sequence>
<dbReference type="Pfam" id="PF08765">
    <property type="entry name" value="Mor"/>
    <property type="match status" value="1"/>
</dbReference>
<proteinExistence type="predicted"/>
<feature type="domain" description="Mor transcription activator" evidence="1">
    <location>
        <begin position="144"/>
        <end position="235"/>
    </location>
</feature>
<evidence type="ECO:0000259" key="1">
    <source>
        <dbReference type="Pfam" id="PF08765"/>
    </source>
</evidence>
<dbReference type="InterPro" id="IPR009057">
    <property type="entry name" value="Homeodomain-like_sf"/>
</dbReference>
<dbReference type="AlphaFoldDB" id="A0A377Y380"/>
<reference evidence="2 3" key="1">
    <citation type="submission" date="2018-06" db="EMBL/GenBank/DDBJ databases">
        <authorList>
            <consortium name="Pathogen Informatics"/>
            <person name="Doyle S."/>
        </authorList>
    </citation>
    <scope>NUCLEOTIDE SEQUENCE [LARGE SCALE GENOMIC DNA]</scope>
    <source>
        <strain evidence="2 3">NCTC5052</strain>
    </source>
</reference>
<evidence type="ECO:0000313" key="2">
    <source>
        <dbReference type="EMBL" id="STT93966.1"/>
    </source>
</evidence>
<gene>
    <name evidence="2" type="ORF">NCTC5052_02386</name>
</gene>